<evidence type="ECO:0000256" key="3">
    <source>
        <dbReference type="ARBA" id="ARBA00023242"/>
    </source>
</evidence>
<dbReference type="EMBL" id="JACGCM010000816">
    <property type="protein sequence ID" value="KAF6166036.1"/>
    <property type="molecule type" value="Genomic_DNA"/>
</dbReference>
<sequence length="718" mass="80795">MDQENSNPKVSRLIFDDSIENHFKAMYTISNLCGLAREKDDFDATELQRLSSTITFWREWRQYCYEPRVCRFASAVGGLRGRDVVDGVSLPQFSSANVPKVEKLSGDNSSSETRWLEAGTVGREVIVAIYRENKGWDPSCSLQIRGGMNLVRGRRSDRASRKHEMLDIFLDDFPFYSKDVVLYAGGPVWALDWCPSSHQNSDHQFNCQFLAVAAHPPNSSYHKIGAPVNGIGVVQIWCLLNMNLTEEKLPPLKKPKGRPKKEPAIDPANQSKDKGALCSLKKQKERPKKVLGVKRPRGRPKKENTTQDPTKEIATDDPTYQSENKEELPSPKKQRGRPRKKNAISDMVNSVNVDMEEEESLFSMKLREKPSKKNAIKDLAAWKEKKSTSDRSTKSKAIKETVNNLDEDSQFIPALSVEFPEDSSGYFGLTKLNTQKSSVTNSNRAAAQKTRNEAIQKNDSCHTSPHLLTKQGDNEFSIAVQEEQKSCADALTSQEVPSNNRYFEKCCDISPCPLTQNDDNRYSIEAHQEAKSYGQVETASSEKVPNNGSFDNRTTTTSVPEELALPRPVFFLEHNGKVAWDVKWRPYSHSELECKHRMGYLAVLLGNGSLEVWEVPSPNAVKIMYSSCRKEGNDPRFLKLESVFKCSNLKWGDKQSIPLTLEWSPSLPHDLLLVGCHDGTVGLWKFSTIGSYQDTRPLLSFSADIAPIRALAWYPDGS</sequence>
<feature type="region of interest" description="Disordered" evidence="4">
    <location>
        <begin position="533"/>
        <end position="556"/>
    </location>
</feature>
<dbReference type="PANTHER" id="PTHR15052">
    <property type="entry name" value="RNA POLYMERASE III TRANSCRIPTION INITIATION FACTOR COMPLEX SUBUNIT"/>
    <property type="match status" value="1"/>
</dbReference>
<dbReference type="OrthoDB" id="4703at2759"/>
<dbReference type="InterPro" id="IPR052416">
    <property type="entry name" value="GTF3C_component"/>
</dbReference>
<feature type="compositionally biased region" description="Basic residues" evidence="4">
    <location>
        <begin position="332"/>
        <end position="342"/>
    </location>
</feature>
<reference evidence="5 6" key="1">
    <citation type="journal article" date="2020" name="IScience">
        <title>Genome Sequencing of the Endangered Kingdonia uniflora (Circaeasteraceae, Ranunculales) Reveals Potential Mechanisms of Evolutionary Specialization.</title>
        <authorList>
            <person name="Sun Y."/>
            <person name="Deng T."/>
            <person name="Zhang A."/>
            <person name="Moore M.J."/>
            <person name="Landis J.B."/>
            <person name="Lin N."/>
            <person name="Zhang H."/>
            <person name="Zhang X."/>
            <person name="Huang J."/>
            <person name="Zhang X."/>
            <person name="Sun H."/>
            <person name="Wang H."/>
        </authorList>
    </citation>
    <scope>NUCLEOTIDE SEQUENCE [LARGE SCALE GENOMIC DNA]</scope>
    <source>
        <strain evidence="5">TB1705</strain>
        <tissue evidence="5">Leaf</tissue>
    </source>
</reference>
<dbReference type="Proteomes" id="UP000541444">
    <property type="component" value="Unassembled WGS sequence"/>
</dbReference>
<dbReference type="GO" id="GO:0000127">
    <property type="term" value="C:transcription factor TFIIIC complex"/>
    <property type="evidence" value="ECO:0007669"/>
    <property type="project" value="TreeGrafter"/>
</dbReference>
<dbReference type="GO" id="GO:0003677">
    <property type="term" value="F:DNA binding"/>
    <property type="evidence" value="ECO:0007669"/>
    <property type="project" value="InterPro"/>
</dbReference>
<dbReference type="InterPro" id="IPR017956">
    <property type="entry name" value="AT_hook_DNA-bd_motif"/>
</dbReference>
<keyword evidence="2" id="KW-0804">Transcription</keyword>
<dbReference type="PRINTS" id="PR00929">
    <property type="entry name" value="ATHOOK"/>
</dbReference>
<keyword evidence="6" id="KW-1185">Reference proteome</keyword>
<protein>
    <submittedName>
        <fullName evidence="5">Uncharacterized protein</fullName>
    </submittedName>
</protein>
<dbReference type="Gene3D" id="2.130.10.10">
    <property type="entry name" value="YVTN repeat-like/Quinoprotein amine dehydrogenase"/>
    <property type="match status" value="1"/>
</dbReference>
<evidence type="ECO:0000256" key="4">
    <source>
        <dbReference type="SAM" id="MobiDB-lite"/>
    </source>
</evidence>
<evidence type="ECO:0000313" key="5">
    <source>
        <dbReference type="EMBL" id="KAF6166036.1"/>
    </source>
</evidence>
<keyword evidence="3" id="KW-0539">Nucleus</keyword>
<evidence type="ECO:0000256" key="1">
    <source>
        <dbReference type="ARBA" id="ARBA00004123"/>
    </source>
</evidence>
<dbReference type="InterPro" id="IPR036322">
    <property type="entry name" value="WD40_repeat_dom_sf"/>
</dbReference>
<comment type="caution">
    <text evidence="5">The sequence shown here is derived from an EMBL/GenBank/DDBJ whole genome shotgun (WGS) entry which is preliminary data.</text>
</comment>
<dbReference type="SUPFAM" id="SSF50978">
    <property type="entry name" value="WD40 repeat-like"/>
    <property type="match status" value="1"/>
</dbReference>
<feature type="compositionally biased region" description="Polar residues" evidence="4">
    <location>
        <begin position="535"/>
        <end position="556"/>
    </location>
</feature>
<evidence type="ECO:0000256" key="2">
    <source>
        <dbReference type="ARBA" id="ARBA00023163"/>
    </source>
</evidence>
<dbReference type="AlphaFoldDB" id="A0A7J7NFS4"/>
<dbReference type="PANTHER" id="PTHR15052:SF2">
    <property type="entry name" value="GENERAL TRANSCRIPTION FACTOR 3C POLYPEPTIDE 2"/>
    <property type="match status" value="1"/>
</dbReference>
<feature type="compositionally biased region" description="Basic and acidic residues" evidence="4">
    <location>
        <begin position="301"/>
        <end position="314"/>
    </location>
</feature>
<organism evidence="5 6">
    <name type="scientific">Kingdonia uniflora</name>
    <dbReference type="NCBI Taxonomy" id="39325"/>
    <lineage>
        <taxon>Eukaryota</taxon>
        <taxon>Viridiplantae</taxon>
        <taxon>Streptophyta</taxon>
        <taxon>Embryophyta</taxon>
        <taxon>Tracheophyta</taxon>
        <taxon>Spermatophyta</taxon>
        <taxon>Magnoliopsida</taxon>
        <taxon>Ranunculales</taxon>
        <taxon>Circaeasteraceae</taxon>
        <taxon>Kingdonia</taxon>
    </lineage>
</organism>
<dbReference type="InterPro" id="IPR015943">
    <property type="entry name" value="WD40/YVTN_repeat-like_dom_sf"/>
</dbReference>
<name>A0A7J7NFS4_9MAGN</name>
<dbReference type="GO" id="GO:0005634">
    <property type="term" value="C:nucleus"/>
    <property type="evidence" value="ECO:0007669"/>
    <property type="project" value="UniProtKB-SubCell"/>
</dbReference>
<comment type="subcellular location">
    <subcellularLocation>
        <location evidence="1">Nucleus</location>
    </subcellularLocation>
</comment>
<dbReference type="GO" id="GO:0006383">
    <property type="term" value="P:transcription by RNA polymerase III"/>
    <property type="evidence" value="ECO:0007669"/>
    <property type="project" value="TreeGrafter"/>
</dbReference>
<feature type="compositionally biased region" description="Basic residues" evidence="4">
    <location>
        <begin position="281"/>
        <end position="300"/>
    </location>
</feature>
<feature type="region of interest" description="Disordered" evidence="4">
    <location>
        <begin position="249"/>
        <end position="350"/>
    </location>
</feature>
<gene>
    <name evidence="5" type="ORF">GIB67_012933</name>
</gene>
<accession>A0A7J7NFS4</accession>
<evidence type="ECO:0000313" key="6">
    <source>
        <dbReference type="Proteomes" id="UP000541444"/>
    </source>
</evidence>
<dbReference type="SMART" id="SM00384">
    <property type="entry name" value="AT_hook"/>
    <property type="match status" value="3"/>
</dbReference>
<proteinExistence type="predicted"/>